<reference evidence="2" key="1">
    <citation type="journal article" date="2019" name="Int. J. Syst. Evol. Microbiol.">
        <title>The Global Catalogue of Microorganisms (GCM) 10K type strain sequencing project: providing services to taxonomists for standard genome sequencing and annotation.</title>
        <authorList>
            <consortium name="The Broad Institute Genomics Platform"/>
            <consortium name="The Broad Institute Genome Sequencing Center for Infectious Disease"/>
            <person name="Wu L."/>
            <person name="Ma J."/>
        </authorList>
    </citation>
    <scope>NUCLEOTIDE SEQUENCE [LARGE SCALE GENOMIC DNA]</scope>
    <source>
        <strain evidence="2">DFY28</strain>
    </source>
</reference>
<dbReference type="Proteomes" id="UP001597237">
    <property type="component" value="Unassembled WGS sequence"/>
</dbReference>
<dbReference type="RefSeq" id="WP_377281686.1">
    <property type="nucleotide sequence ID" value="NZ_JBHRSI010000004.1"/>
</dbReference>
<accession>A0ABW4N815</accession>
<keyword evidence="2" id="KW-1185">Reference proteome</keyword>
<dbReference type="InterPro" id="IPR059206">
    <property type="entry name" value="Sll1717-like"/>
</dbReference>
<evidence type="ECO:0000313" key="1">
    <source>
        <dbReference type="EMBL" id="MFD1785649.1"/>
    </source>
</evidence>
<protein>
    <submittedName>
        <fullName evidence="1">P-loop ATPase, Sll1717 family</fullName>
    </submittedName>
</protein>
<gene>
    <name evidence="1" type="ORF">ACFSC0_19800</name>
</gene>
<dbReference type="EMBL" id="JBHUEY010000012">
    <property type="protein sequence ID" value="MFD1785649.1"/>
    <property type="molecule type" value="Genomic_DNA"/>
</dbReference>
<name>A0ABW4N815_9CAUL</name>
<dbReference type="NCBIfam" id="NF047389">
    <property type="entry name" value="ATPase_Sll1717"/>
    <property type="match status" value="1"/>
</dbReference>
<evidence type="ECO:0000313" key="2">
    <source>
        <dbReference type="Proteomes" id="UP001597237"/>
    </source>
</evidence>
<sequence length="762" mass="86829">MIEVFVAYASGNKFHGDMIRTAAQTASTDSRKLLPWSERDTSGSPISESVESWVERAESFVADISVVNANVTYEIGLAIGLGKPVRLIRSTHFPLKAIQNIGLLDTLGHDEYALDASLVKVLKKQDRSTPWPDLPKNRDQPVFVLQPNNPTDWSLRITSAVKKIARLKYRHFNPWEISRLDAREAYEKTTSSYGVIASWVDGDSEEIIRNNQRAAFVFGLARGRGIPARLFAHEKSQLPLDLQDQATRWYQYQDIDKAIRDFRDEVADLQHDFVQAQPSTTSILEQVSCGDPTAENEASGLAYYFLETEGYQRALNGEANVLVGRKGSGKTAVFLQVRDRTRANKDNIIIDLIPDGYQLVKMKEFILDQLARGARKEVISAFWEYVLWLEIAYKLLEKDQTRAYRDPSLLERYRKLEKLFTSRVDTGAGDFSERLRRLSDGIIDRFRSAIPATGEARHMNSSEVLQIVYGQDVHELRETVSDYLRVKGFVFFLLDNLDRFWTPGGFTDDDALIVVGLIESMQEITRKLTRRKLDFRWAIFVRSDVYEFLIRGMADYGKLSVQSLEWSDRDLLKVMFERRVTSGARISMRWDELWAQASAPHVGGKPALDFLVDGSLMRPRYLIRLFETARRRAITFGRHRIEESDYQAALKELGWQVIEDLDREIADLVPDSSDLLFEILQANGDLTAHKFKYIVGKRLHDAKAVEKLLDIMLWNGSIGVMDGPNSKFIFDCGYKRQYLGALITADPDAQLMIHPSLVAALG</sequence>
<proteinExistence type="predicted"/>
<organism evidence="1 2">
    <name type="scientific">Phenylobacterium terrae</name>
    <dbReference type="NCBI Taxonomy" id="2665495"/>
    <lineage>
        <taxon>Bacteria</taxon>
        <taxon>Pseudomonadati</taxon>
        <taxon>Pseudomonadota</taxon>
        <taxon>Alphaproteobacteria</taxon>
        <taxon>Caulobacterales</taxon>
        <taxon>Caulobacteraceae</taxon>
        <taxon>Phenylobacterium</taxon>
    </lineage>
</organism>
<comment type="caution">
    <text evidence="1">The sequence shown here is derived from an EMBL/GenBank/DDBJ whole genome shotgun (WGS) entry which is preliminary data.</text>
</comment>